<keyword evidence="23" id="KW-1185">Reference proteome</keyword>
<dbReference type="Gene3D" id="3.10.100.10">
    <property type="entry name" value="Mannose-Binding Protein A, subunit A"/>
    <property type="match status" value="1"/>
</dbReference>
<evidence type="ECO:0000313" key="23">
    <source>
        <dbReference type="Proteomes" id="UP000515159"/>
    </source>
</evidence>
<dbReference type="GeneID" id="117359321"/>
<evidence type="ECO:0000256" key="8">
    <source>
        <dbReference type="ARBA" id="ARBA00022723"/>
    </source>
</evidence>
<gene>
    <name evidence="24" type="primary">LOC117359321</name>
</gene>
<feature type="domain" description="C-type lectin" evidence="22">
    <location>
        <begin position="143"/>
        <end position="242"/>
    </location>
</feature>
<dbReference type="InParanoid" id="A0A6P8QPJ7"/>
<evidence type="ECO:0000259" key="22">
    <source>
        <dbReference type="PROSITE" id="PS50041"/>
    </source>
</evidence>
<evidence type="ECO:0000256" key="17">
    <source>
        <dbReference type="ARBA" id="ARBA00038230"/>
    </source>
</evidence>
<evidence type="ECO:0000256" key="1">
    <source>
        <dbReference type="ARBA" id="ARBA00004364"/>
    </source>
</evidence>
<keyword evidence="12" id="KW-0391">Immunity</keyword>
<evidence type="ECO:0000256" key="20">
    <source>
        <dbReference type="SAM" id="MobiDB-lite"/>
    </source>
</evidence>
<protein>
    <recommendedName>
        <fullName evidence="19">Pulmonary surfactant-associated protein A</fullName>
    </recommendedName>
</protein>
<keyword evidence="10" id="KW-0430">Lectin</keyword>
<feature type="region of interest" description="Disordered" evidence="20">
    <location>
        <begin position="29"/>
        <end position="96"/>
    </location>
</feature>
<evidence type="ECO:0000313" key="24">
    <source>
        <dbReference type="RefSeq" id="XP_033797785.1"/>
    </source>
</evidence>
<dbReference type="GO" id="GO:0005581">
    <property type="term" value="C:collagen trimer"/>
    <property type="evidence" value="ECO:0007669"/>
    <property type="project" value="UniProtKB-KW"/>
</dbReference>
<evidence type="ECO:0000256" key="11">
    <source>
        <dbReference type="ARBA" id="ARBA00022837"/>
    </source>
</evidence>
<dbReference type="AlphaFoldDB" id="A0A6P8QPJ7"/>
<evidence type="ECO:0000256" key="13">
    <source>
        <dbReference type="ARBA" id="ARBA00023119"/>
    </source>
</evidence>
<evidence type="ECO:0000256" key="5">
    <source>
        <dbReference type="ARBA" id="ARBA00022530"/>
    </source>
</evidence>
<comment type="similarity">
    <text evidence="17">Belongs to the SFTPA family.</text>
</comment>
<dbReference type="GO" id="GO:0045087">
    <property type="term" value="P:innate immune response"/>
    <property type="evidence" value="ECO:0007669"/>
    <property type="project" value="UniProtKB-KW"/>
</dbReference>
<dbReference type="InterPro" id="IPR001304">
    <property type="entry name" value="C-type_lectin-like"/>
</dbReference>
<dbReference type="InterPro" id="IPR051077">
    <property type="entry name" value="Ca-dependent_lectin"/>
</dbReference>
<dbReference type="GO" id="GO:0046872">
    <property type="term" value="F:metal ion binding"/>
    <property type="evidence" value="ECO:0007669"/>
    <property type="project" value="UniProtKB-KW"/>
</dbReference>
<evidence type="ECO:0000256" key="9">
    <source>
        <dbReference type="ARBA" id="ARBA00022729"/>
    </source>
</evidence>
<dbReference type="GO" id="GO:0030246">
    <property type="term" value="F:carbohydrate binding"/>
    <property type="evidence" value="ECO:0007669"/>
    <property type="project" value="UniProtKB-KW"/>
</dbReference>
<dbReference type="Pfam" id="PF01391">
    <property type="entry name" value="Collagen"/>
    <property type="match status" value="1"/>
</dbReference>
<dbReference type="GO" id="GO:0005615">
    <property type="term" value="C:extracellular space"/>
    <property type="evidence" value="ECO:0007669"/>
    <property type="project" value="TreeGrafter"/>
</dbReference>
<dbReference type="InterPro" id="IPR016187">
    <property type="entry name" value="CTDL_fold"/>
</dbReference>
<evidence type="ECO:0000256" key="6">
    <source>
        <dbReference type="ARBA" id="ARBA00022588"/>
    </source>
</evidence>
<comment type="subunit">
    <text evidence="18">Oligomeric complex of 6 set of homotrimers.</text>
</comment>
<accession>A0A6P8QPJ7</accession>
<dbReference type="PROSITE" id="PS50041">
    <property type="entry name" value="C_TYPE_LECTIN_2"/>
    <property type="match status" value="1"/>
</dbReference>
<dbReference type="PANTHER" id="PTHR24024:SF13">
    <property type="entry name" value="PULMONARY SURFACTANT-ASSOCIATED PROTEIN A1"/>
    <property type="match status" value="1"/>
</dbReference>
<evidence type="ECO:0000256" key="2">
    <source>
        <dbReference type="ARBA" id="ARBA00004498"/>
    </source>
</evidence>
<evidence type="ECO:0000256" key="4">
    <source>
        <dbReference type="ARBA" id="ARBA00022525"/>
    </source>
</evidence>
<organism evidence="23 24">
    <name type="scientific">Geotrypetes seraphini</name>
    <name type="common">Gaboon caecilian</name>
    <name type="synonym">Caecilia seraphini</name>
    <dbReference type="NCBI Taxonomy" id="260995"/>
    <lineage>
        <taxon>Eukaryota</taxon>
        <taxon>Metazoa</taxon>
        <taxon>Chordata</taxon>
        <taxon>Craniata</taxon>
        <taxon>Vertebrata</taxon>
        <taxon>Euteleostomi</taxon>
        <taxon>Amphibia</taxon>
        <taxon>Gymnophiona</taxon>
        <taxon>Geotrypetes</taxon>
    </lineage>
</organism>
<feature type="signal peptide" evidence="21">
    <location>
        <begin position="1"/>
        <end position="24"/>
    </location>
</feature>
<evidence type="ECO:0000256" key="7">
    <source>
        <dbReference type="ARBA" id="ARBA00022713"/>
    </source>
</evidence>
<evidence type="ECO:0000256" key="18">
    <source>
        <dbReference type="ARBA" id="ARBA00038763"/>
    </source>
</evidence>
<dbReference type="InterPro" id="IPR008160">
    <property type="entry name" value="Collagen"/>
</dbReference>
<evidence type="ECO:0000256" key="12">
    <source>
        <dbReference type="ARBA" id="ARBA00022859"/>
    </source>
</evidence>
<dbReference type="PANTHER" id="PTHR24024">
    <property type="entry name" value="PULMONARY SURFACTANT-ASSOCIATED PROTEIN A"/>
    <property type="match status" value="1"/>
</dbReference>
<dbReference type="KEGG" id="gsh:117359321"/>
<name>A0A6P8QPJ7_GEOSA</name>
<dbReference type="GO" id="GO:0007585">
    <property type="term" value="P:respiratory gaseous exchange by respiratory system"/>
    <property type="evidence" value="ECO:0007669"/>
    <property type="project" value="UniProtKB-KW"/>
</dbReference>
<comment type="function">
    <text evidence="16">In presence of calcium ions, it binds to surfactant phospholipids and contributes to lower the surface tension at the air-liquid interface in the alveoli of the mammalian lung and is essential for normal respiration. Enhances the expression of MYO18A/SP-R210 on alveolar macrophages.</text>
</comment>
<comment type="subcellular location">
    <subcellularLocation>
        <location evidence="2">Secreted</location>
        <location evidence="2">Extracellular space</location>
        <location evidence="2">Extracellular matrix</location>
    </subcellularLocation>
    <subcellularLocation>
        <location evidence="1">Secreted</location>
        <location evidence="1">Extracellular space</location>
        <location evidence="1">Surface film</location>
    </subcellularLocation>
</comment>
<dbReference type="Pfam" id="PF00059">
    <property type="entry name" value="Lectin_C"/>
    <property type="match status" value="1"/>
</dbReference>
<evidence type="ECO:0000256" key="3">
    <source>
        <dbReference type="ARBA" id="ARBA00022439"/>
    </source>
</evidence>
<keyword evidence="15" id="KW-0325">Glycoprotein</keyword>
<feature type="compositionally biased region" description="Basic and acidic residues" evidence="20">
    <location>
        <begin position="48"/>
        <end position="60"/>
    </location>
</feature>
<dbReference type="InterPro" id="IPR016186">
    <property type="entry name" value="C-type_lectin-like/link_sf"/>
</dbReference>
<keyword evidence="9 21" id="KW-0732">Signal</keyword>
<evidence type="ECO:0000256" key="21">
    <source>
        <dbReference type="SAM" id="SignalP"/>
    </source>
</evidence>
<dbReference type="InterPro" id="IPR033990">
    <property type="entry name" value="Collectin_CTLD"/>
</dbReference>
<dbReference type="Proteomes" id="UP000515159">
    <property type="component" value="Chromosome 4"/>
</dbReference>
<dbReference type="FunCoup" id="A0A6P8QPJ7">
    <property type="interactions" value="191"/>
</dbReference>
<evidence type="ECO:0000256" key="19">
    <source>
        <dbReference type="ARBA" id="ARBA00041095"/>
    </source>
</evidence>
<keyword evidence="5" id="KW-0272">Extracellular matrix</keyword>
<proteinExistence type="inferred from homology"/>
<keyword evidence="4" id="KW-0964">Secreted</keyword>
<dbReference type="OrthoDB" id="7357196at2759"/>
<dbReference type="SMART" id="SM00034">
    <property type="entry name" value="CLECT"/>
    <property type="match status" value="1"/>
</dbReference>
<dbReference type="InterPro" id="IPR018378">
    <property type="entry name" value="C-type_lectin_CS"/>
</dbReference>
<evidence type="ECO:0000256" key="14">
    <source>
        <dbReference type="ARBA" id="ARBA00023157"/>
    </source>
</evidence>
<reference evidence="24" key="1">
    <citation type="submission" date="2025-08" db="UniProtKB">
        <authorList>
            <consortium name="RefSeq"/>
        </authorList>
    </citation>
    <scope>IDENTIFICATION</scope>
</reference>
<keyword evidence="8" id="KW-0479">Metal-binding</keyword>
<keyword evidence="7" id="KW-0305">Gaseous exchange</keyword>
<keyword evidence="3" id="KW-0767">Surface film</keyword>
<evidence type="ECO:0000256" key="16">
    <source>
        <dbReference type="ARBA" id="ARBA00037480"/>
    </source>
</evidence>
<keyword evidence="6" id="KW-0399">Innate immunity</keyword>
<keyword evidence="11" id="KW-0106">Calcium</keyword>
<dbReference type="CDD" id="cd03591">
    <property type="entry name" value="CLECT_collectin_like"/>
    <property type="match status" value="1"/>
</dbReference>
<keyword evidence="14" id="KW-1015">Disulfide bond</keyword>
<dbReference type="RefSeq" id="XP_033797785.1">
    <property type="nucleotide sequence ID" value="XM_033941894.1"/>
</dbReference>
<feature type="chain" id="PRO_5028340461" description="Pulmonary surfactant-associated protein A" evidence="21">
    <location>
        <begin position="25"/>
        <end position="243"/>
    </location>
</feature>
<dbReference type="PROSITE" id="PS00615">
    <property type="entry name" value="C_TYPE_LECTIN_1"/>
    <property type="match status" value="1"/>
</dbReference>
<dbReference type="GO" id="GO:0005771">
    <property type="term" value="C:multivesicular body"/>
    <property type="evidence" value="ECO:0007669"/>
    <property type="project" value="TreeGrafter"/>
</dbReference>
<evidence type="ECO:0000256" key="15">
    <source>
        <dbReference type="ARBA" id="ARBA00023180"/>
    </source>
</evidence>
<evidence type="ECO:0000256" key="10">
    <source>
        <dbReference type="ARBA" id="ARBA00022734"/>
    </source>
</evidence>
<sequence>MLSQSLSLFLILTTLAVFLKMCQAESTDKCAGVPGIPGTPGQNGLAGRDGRDGMKGDRGEPGPQGPPGNNQGLLERDGFPGPIGDRGLPCNTGPPAFEDRELREILTALSNRISRIEGVLTLQETIKHVREKLFATNGKEVDFAKSKETCEKVGGQVATPKNEVENKAILEIVAKFNRYAYLGMGESDTIGQFQYIDGNPVNYTNWRKNEPNGNGKENCVEMFTDGLWNDKKCNQYRLTICEF</sequence>
<keyword evidence="13" id="KW-0176">Collagen</keyword>
<dbReference type="SUPFAM" id="SSF56436">
    <property type="entry name" value="C-type lectin-like"/>
    <property type="match status" value="1"/>
</dbReference>